<accession>A0A1I6CYK9</accession>
<evidence type="ECO:0000259" key="5">
    <source>
        <dbReference type="PROSITE" id="PS50110"/>
    </source>
</evidence>
<evidence type="ECO:0000256" key="4">
    <source>
        <dbReference type="PROSITE-ProRule" id="PRU00169"/>
    </source>
</evidence>
<dbReference type="STRING" id="39060.SAMN05660706_10374"/>
<dbReference type="InterPro" id="IPR050595">
    <property type="entry name" value="Bact_response_regulator"/>
</dbReference>
<keyword evidence="2 4" id="KW-0597">Phosphoprotein</keyword>
<sequence length="132" mass="14781">MPAKLYNLLVVDDQAGVRRLICEALLDEGYLVDQAASGKEALEKIKRKEFDLILLDIKMPNMNGLETLDEIKKIDKSATVVMMTAYGELEIMEAAGRKGAGGHICKPFDLDDLRRLVRDHLPQDDLDKALLK</sequence>
<dbReference type="PANTHER" id="PTHR44591">
    <property type="entry name" value="STRESS RESPONSE REGULATOR PROTEIN 1"/>
    <property type="match status" value="1"/>
</dbReference>
<evidence type="ECO:0000313" key="7">
    <source>
        <dbReference type="Proteomes" id="UP000199584"/>
    </source>
</evidence>
<dbReference type="SUPFAM" id="SSF52172">
    <property type="entry name" value="CheY-like"/>
    <property type="match status" value="1"/>
</dbReference>
<proteinExistence type="predicted"/>
<reference evidence="7" key="1">
    <citation type="submission" date="2016-10" db="EMBL/GenBank/DDBJ databases">
        <authorList>
            <person name="Varghese N."/>
            <person name="Submissions S."/>
        </authorList>
    </citation>
    <scope>NUCLEOTIDE SEQUENCE [LARGE SCALE GENOMIC DNA]</scope>
    <source>
        <strain evidence="7">DSM 3669</strain>
    </source>
</reference>
<dbReference type="InterPro" id="IPR001789">
    <property type="entry name" value="Sig_transdc_resp-reg_receiver"/>
</dbReference>
<dbReference type="RefSeq" id="WP_092481929.1">
    <property type="nucleotide sequence ID" value="NZ_FOYM01000003.1"/>
</dbReference>
<dbReference type="Gene3D" id="3.40.50.2300">
    <property type="match status" value="1"/>
</dbReference>
<evidence type="ECO:0000256" key="2">
    <source>
        <dbReference type="ARBA" id="ARBA00022553"/>
    </source>
</evidence>
<name>A0A1I6CYK9_9FIRM</name>
<dbReference type="PANTHER" id="PTHR44591:SF3">
    <property type="entry name" value="RESPONSE REGULATORY DOMAIN-CONTAINING PROTEIN"/>
    <property type="match status" value="1"/>
</dbReference>
<dbReference type="InterPro" id="IPR011006">
    <property type="entry name" value="CheY-like_superfamily"/>
</dbReference>
<dbReference type="OrthoDB" id="9808843at2"/>
<keyword evidence="7" id="KW-1185">Reference proteome</keyword>
<evidence type="ECO:0000256" key="1">
    <source>
        <dbReference type="ARBA" id="ARBA00018672"/>
    </source>
</evidence>
<gene>
    <name evidence="6" type="ORF">SAMN05660706_10374</name>
</gene>
<feature type="modified residue" description="4-aspartylphosphate" evidence="4">
    <location>
        <position position="56"/>
    </location>
</feature>
<dbReference type="Proteomes" id="UP000199584">
    <property type="component" value="Unassembled WGS sequence"/>
</dbReference>
<organism evidence="6 7">
    <name type="scientific">Desulfoscipio geothermicus DSM 3669</name>
    <dbReference type="NCBI Taxonomy" id="1121426"/>
    <lineage>
        <taxon>Bacteria</taxon>
        <taxon>Bacillati</taxon>
        <taxon>Bacillota</taxon>
        <taxon>Clostridia</taxon>
        <taxon>Eubacteriales</taxon>
        <taxon>Desulfallaceae</taxon>
        <taxon>Desulfoscipio</taxon>
    </lineage>
</organism>
<evidence type="ECO:0000256" key="3">
    <source>
        <dbReference type="ARBA" id="ARBA00024867"/>
    </source>
</evidence>
<dbReference type="SMART" id="SM00448">
    <property type="entry name" value="REC"/>
    <property type="match status" value="1"/>
</dbReference>
<dbReference type="PROSITE" id="PS50110">
    <property type="entry name" value="RESPONSE_REGULATORY"/>
    <property type="match status" value="1"/>
</dbReference>
<feature type="domain" description="Response regulatory" evidence="5">
    <location>
        <begin position="7"/>
        <end position="121"/>
    </location>
</feature>
<protein>
    <recommendedName>
        <fullName evidence="1">Stage 0 sporulation protein A homolog</fullName>
    </recommendedName>
</protein>
<dbReference type="Pfam" id="PF00072">
    <property type="entry name" value="Response_reg"/>
    <property type="match status" value="1"/>
</dbReference>
<dbReference type="GO" id="GO:0000160">
    <property type="term" value="P:phosphorelay signal transduction system"/>
    <property type="evidence" value="ECO:0007669"/>
    <property type="project" value="InterPro"/>
</dbReference>
<dbReference type="AlphaFoldDB" id="A0A1I6CYK9"/>
<dbReference type="EMBL" id="FOYM01000003">
    <property type="protein sequence ID" value="SFQ98289.1"/>
    <property type="molecule type" value="Genomic_DNA"/>
</dbReference>
<comment type="function">
    <text evidence="3">May play the central regulatory role in sporulation. It may be an element of the effector pathway responsible for the activation of sporulation genes in response to nutritional stress. Spo0A may act in concert with spo0H (a sigma factor) to control the expression of some genes that are critical to the sporulation process.</text>
</comment>
<evidence type="ECO:0000313" key="6">
    <source>
        <dbReference type="EMBL" id="SFQ98289.1"/>
    </source>
</evidence>